<proteinExistence type="predicted"/>
<evidence type="ECO:0000313" key="3">
    <source>
        <dbReference type="Proteomes" id="UP000308730"/>
    </source>
</evidence>
<evidence type="ECO:0000313" key="2">
    <source>
        <dbReference type="EMBL" id="THH27784.1"/>
    </source>
</evidence>
<comment type="caution">
    <text evidence="2">The sequence shown here is derived from an EMBL/GenBank/DDBJ whole genome shotgun (WGS) entry which is preliminary data.</text>
</comment>
<organism evidence="2 3">
    <name type="scientific">Antrodiella citrinella</name>
    <dbReference type="NCBI Taxonomy" id="2447956"/>
    <lineage>
        <taxon>Eukaryota</taxon>
        <taxon>Fungi</taxon>
        <taxon>Dikarya</taxon>
        <taxon>Basidiomycota</taxon>
        <taxon>Agaricomycotina</taxon>
        <taxon>Agaricomycetes</taxon>
        <taxon>Polyporales</taxon>
        <taxon>Steccherinaceae</taxon>
        <taxon>Antrodiella</taxon>
    </lineage>
</organism>
<feature type="compositionally biased region" description="Low complexity" evidence="1">
    <location>
        <begin position="210"/>
        <end position="240"/>
    </location>
</feature>
<dbReference type="Proteomes" id="UP000308730">
    <property type="component" value="Unassembled WGS sequence"/>
</dbReference>
<dbReference type="EMBL" id="SGPM01000225">
    <property type="protein sequence ID" value="THH27784.1"/>
    <property type="molecule type" value="Genomic_DNA"/>
</dbReference>
<keyword evidence="3" id="KW-1185">Reference proteome</keyword>
<accession>A0A4S4MP26</accession>
<gene>
    <name evidence="2" type="ORF">EUX98_g6407</name>
</gene>
<sequence length="438" mass="48053">MVPTSAPGGIPTPAQPESSVDPEYLDLIFHDVRIIRGKFVAFDEDGTLCEIEAEGCSVDEATKEELFGDRDVASIQRKCTHDNTKYDVTPIEVTGASGKKLKVCPNCVHFPIRKKKSNIYVVDISRDVSESSWRRSHCQRTATKGHHLLMMRWLMGSEVTTARVPRAIEGCEDCGISTFARADARTKHMRTPKHFKNATARAKRLAAVPESVETTEVSGGETAEGSGGETAEVSGGETAEVSGGETAEYGAVSTAIEPEDNEKELDVASTDTPQFAIQPEDGENEFEAAIFDIPQSVVSYSPSQESPWMYDAQDLDESERGATFDDFGSEASGYRLPSESISDDSGYHSGIPGGSLKRTRSDQEDAEFEDARLQNLAAEENPSKRYKRDIDPFNFSAELPDMLGDNFNLSNLDEDNNLIWPNTLESESGLEFLFSTEL</sequence>
<dbReference type="AlphaFoldDB" id="A0A4S4MP26"/>
<reference evidence="2 3" key="1">
    <citation type="submission" date="2019-02" db="EMBL/GenBank/DDBJ databases">
        <title>Genome sequencing of the rare red list fungi Antrodiella citrinella (Flaviporus citrinellus).</title>
        <authorList>
            <person name="Buettner E."/>
            <person name="Kellner H."/>
        </authorList>
    </citation>
    <scope>NUCLEOTIDE SEQUENCE [LARGE SCALE GENOMIC DNA]</scope>
    <source>
        <strain evidence="2 3">DSM 108506</strain>
    </source>
</reference>
<evidence type="ECO:0000256" key="1">
    <source>
        <dbReference type="SAM" id="MobiDB-lite"/>
    </source>
</evidence>
<feature type="region of interest" description="Disordered" evidence="1">
    <location>
        <begin position="204"/>
        <end position="247"/>
    </location>
</feature>
<feature type="region of interest" description="Disordered" evidence="1">
    <location>
        <begin position="322"/>
        <end position="368"/>
    </location>
</feature>
<name>A0A4S4MP26_9APHY</name>
<protein>
    <submittedName>
        <fullName evidence="2">Uncharacterized protein</fullName>
    </submittedName>
</protein>